<evidence type="ECO:0000259" key="1">
    <source>
        <dbReference type="PROSITE" id="PS50878"/>
    </source>
</evidence>
<reference evidence="2" key="1">
    <citation type="submission" date="2020-07" db="EMBL/GenBank/DDBJ databases">
        <authorList>
            <person name="Lin J."/>
        </authorList>
    </citation>
    <scope>NUCLEOTIDE SEQUENCE</scope>
</reference>
<dbReference type="InterPro" id="IPR000477">
    <property type="entry name" value="RT_dom"/>
</dbReference>
<proteinExistence type="predicted"/>
<dbReference type="CDD" id="cd01647">
    <property type="entry name" value="RT_LTR"/>
    <property type="match status" value="1"/>
</dbReference>
<dbReference type="AlphaFoldDB" id="A0A6V7PXC7"/>
<evidence type="ECO:0000313" key="2">
    <source>
        <dbReference type="EMBL" id="CAD1835559.1"/>
    </source>
</evidence>
<dbReference type="InterPro" id="IPR043128">
    <property type="entry name" value="Rev_trsase/Diguanyl_cyclase"/>
</dbReference>
<accession>A0A6V7PXC7</accession>
<feature type="domain" description="Reverse transcriptase" evidence="1">
    <location>
        <begin position="1"/>
        <end position="109"/>
    </location>
</feature>
<dbReference type="SUPFAM" id="SSF56672">
    <property type="entry name" value="DNA/RNA polymerases"/>
    <property type="match status" value="1"/>
</dbReference>
<protein>
    <recommendedName>
        <fullName evidence="1">Reverse transcriptase domain-containing protein</fullName>
    </recommendedName>
</protein>
<dbReference type="PANTHER" id="PTHR24559:SF444">
    <property type="entry name" value="REVERSE TRANSCRIPTASE DOMAIN-CONTAINING PROTEIN"/>
    <property type="match status" value="1"/>
</dbReference>
<dbReference type="InterPro" id="IPR043502">
    <property type="entry name" value="DNA/RNA_pol_sf"/>
</dbReference>
<dbReference type="Pfam" id="PF00078">
    <property type="entry name" value="RVT_1"/>
    <property type="match status" value="1"/>
</dbReference>
<dbReference type="PANTHER" id="PTHR24559">
    <property type="entry name" value="TRANSPOSON TY3-I GAG-POL POLYPROTEIN"/>
    <property type="match status" value="1"/>
</dbReference>
<gene>
    <name evidence="2" type="ORF">CB5_LOCUS18770</name>
</gene>
<organism evidence="2">
    <name type="scientific">Ananas comosus var. bracteatus</name>
    <name type="common">red pineapple</name>
    <dbReference type="NCBI Taxonomy" id="296719"/>
    <lineage>
        <taxon>Eukaryota</taxon>
        <taxon>Viridiplantae</taxon>
        <taxon>Streptophyta</taxon>
        <taxon>Embryophyta</taxon>
        <taxon>Tracheophyta</taxon>
        <taxon>Spermatophyta</taxon>
        <taxon>Magnoliopsida</taxon>
        <taxon>Liliopsida</taxon>
        <taxon>Poales</taxon>
        <taxon>Bromeliaceae</taxon>
        <taxon>Bromelioideae</taxon>
        <taxon>Ananas</taxon>
    </lineage>
</organism>
<dbReference type="PROSITE" id="PS50878">
    <property type="entry name" value="RT_POL"/>
    <property type="match status" value="1"/>
</dbReference>
<sequence length="109" mass="13127">MCIDYRTLNKIAIKNWFPLRRINDLLDQLKHARYFTKLDLKSGYHQVWIREDDTWKAAFKTRQSLFEWLVMPFGLCNAPATFMRLMNNVLCPFLDDFVIVYLDDILIYS</sequence>
<dbReference type="Gene3D" id="3.30.70.270">
    <property type="match status" value="1"/>
</dbReference>
<name>A0A6V7PXC7_ANACO</name>
<dbReference type="EMBL" id="LR862153">
    <property type="protein sequence ID" value="CAD1835559.1"/>
    <property type="molecule type" value="Genomic_DNA"/>
</dbReference>
<dbReference type="InterPro" id="IPR053134">
    <property type="entry name" value="RNA-dir_DNA_polymerase"/>
</dbReference>